<protein>
    <submittedName>
        <fullName evidence="2">Uncharacterized protein</fullName>
    </submittedName>
</protein>
<dbReference type="AlphaFoldDB" id="B1CBP2"/>
<reference evidence="2" key="2">
    <citation type="submission" date="2013-08" db="EMBL/GenBank/DDBJ databases">
        <title>Draft genome sequence of Anaerofustis stercorihominis (DSM 17244).</title>
        <authorList>
            <person name="Sudarsanam P."/>
            <person name="Ley R."/>
            <person name="Guruge J."/>
            <person name="Turnbaugh P.J."/>
            <person name="Mahowald M."/>
            <person name="Liep D."/>
            <person name="Gordon J."/>
        </authorList>
    </citation>
    <scope>NUCLEOTIDE SEQUENCE</scope>
    <source>
        <strain evidence="2">DSM 17244</strain>
    </source>
</reference>
<dbReference type="GeneID" id="98000479"/>
<dbReference type="eggNOG" id="ENOG5033B0T">
    <property type="taxonomic scope" value="Bacteria"/>
</dbReference>
<gene>
    <name evidence="2" type="ORF">ANASTE_01391</name>
</gene>
<organism evidence="2 3">
    <name type="scientific">Anaerofustis stercorihominis DSM 17244</name>
    <dbReference type="NCBI Taxonomy" id="445971"/>
    <lineage>
        <taxon>Bacteria</taxon>
        <taxon>Bacillati</taxon>
        <taxon>Bacillota</taxon>
        <taxon>Clostridia</taxon>
        <taxon>Eubacteriales</taxon>
        <taxon>Eubacteriaceae</taxon>
        <taxon>Anaerofustis</taxon>
    </lineage>
</organism>
<dbReference type="HOGENOM" id="CLU_1575257_0_0_9"/>
<name>B1CBP2_9FIRM</name>
<keyword evidence="3" id="KW-1185">Reference proteome</keyword>
<reference evidence="2" key="1">
    <citation type="submission" date="2008-01" db="EMBL/GenBank/DDBJ databases">
        <authorList>
            <person name="Fulton L."/>
            <person name="Clifton S."/>
            <person name="Fulton B."/>
            <person name="Xu J."/>
            <person name="Minx P."/>
            <person name="Pepin K.H."/>
            <person name="Johnson M."/>
            <person name="Thiruvilangam P."/>
            <person name="Bhonagiri V."/>
            <person name="Nash W.E."/>
            <person name="Mardis E.R."/>
            <person name="Wilson R.K."/>
        </authorList>
    </citation>
    <scope>NUCLEOTIDE SEQUENCE [LARGE SCALE GENOMIC DNA]</scope>
    <source>
        <strain evidence="2">DSM 17244</strain>
    </source>
</reference>
<feature type="chain" id="PRO_5002761244" evidence="1">
    <location>
        <begin position="29"/>
        <end position="169"/>
    </location>
</feature>
<dbReference type="OrthoDB" id="1956902at2"/>
<evidence type="ECO:0000313" key="3">
    <source>
        <dbReference type="Proteomes" id="UP000005178"/>
    </source>
</evidence>
<sequence>MKNHLKKGISLAVTLMMVVSLLPAYVFADDVKDCGEGNHVWNKEYTVDQKAACTADGEESIHCSVCDKVDEDSKKTIPATGHNFEQKVIKEATCTENGEEGLVCTNEGCDVVLNKTTISATGHKYGDPVVVEPTCTEAGTSTKTCTVCGNKDVTTTPALDHDWESEKNS</sequence>
<keyword evidence="1" id="KW-0732">Signal</keyword>
<dbReference type="Proteomes" id="UP000005178">
    <property type="component" value="Unassembled WGS sequence"/>
</dbReference>
<evidence type="ECO:0000256" key="1">
    <source>
        <dbReference type="SAM" id="SignalP"/>
    </source>
</evidence>
<proteinExistence type="predicted"/>
<dbReference type="RefSeq" id="WP_007050159.1">
    <property type="nucleotide sequence ID" value="NZ_DS560019.1"/>
</dbReference>
<dbReference type="EMBL" id="ABIL02000006">
    <property type="protein sequence ID" value="EDS71689.1"/>
    <property type="molecule type" value="Genomic_DNA"/>
</dbReference>
<feature type="signal peptide" evidence="1">
    <location>
        <begin position="1"/>
        <end position="28"/>
    </location>
</feature>
<comment type="caution">
    <text evidence="2">The sequence shown here is derived from an EMBL/GenBank/DDBJ whole genome shotgun (WGS) entry which is preliminary data.</text>
</comment>
<evidence type="ECO:0000313" key="2">
    <source>
        <dbReference type="EMBL" id="EDS71689.1"/>
    </source>
</evidence>
<accession>B1CBP2</accession>